<feature type="domain" description="Dyp-type peroxidase C-terminal" evidence="8">
    <location>
        <begin position="141"/>
        <end position="304"/>
    </location>
</feature>
<dbReference type="PROSITE" id="PS51404">
    <property type="entry name" value="DYP_PEROXIDASE"/>
    <property type="match status" value="1"/>
</dbReference>
<dbReference type="AlphaFoldDB" id="A0A3A5HED7"/>
<accession>A0A3A5HED7</accession>
<dbReference type="Pfam" id="PF20628">
    <property type="entry name" value="Dyp_perox_C"/>
    <property type="match status" value="1"/>
</dbReference>
<dbReference type="GO" id="GO:0005829">
    <property type="term" value="C:cytosol"/>
    <property type="evidence" value="ECO:0007669"/>
    <property type="project" value="TreeGrafter"/>
</dbReference>
<evidence type="ECO:0000313" key="10">
    <source>
        <dbReference type="Proteomes" id="UP000276542"/>
    </source>
</evidence>
<dbReference type="InterPro" id="IPR006314">
    <property type="entry name" value="Dyp_peroxidase"/>
</dbReference>
<dbReference type="InterPro" id="IPR048327">
    <property type="entry name" value="Dyp_perox_N"/>
</dbReference>
<sequence>MLAPPARSAIFLVLTVRDGDEAADTVRGVLGDVAALVRSVGFRIPEAQLSCVTGIGSDLWDRLYPEAARPAHLHPFRALAGTVPSVVTGAAHQAPSTPGDLLFHIRSTRQDTCFELSRQLMVRLGEVAEAVDEVHGFRYYDERDLLGFVDGTENPGGAIAIDTVFVGDEDHEFAGSSYVIVQKYLHDLDAWGRLTVEQQQLIVGRTKSDDIELPDDVKPTNSHVAVNTIVDTDGNEQRIVRENMPFGSAGAGEFGTFFCGYAADPRITELMLSRMFIGEPEGNYDRILDFSRAVTGCSFFVPTASFLEDQAD</sequence>
<name>A0A3A5HED7_9ACTN</name>
<comment type="similarity">
    <text evidence="6">Belongs to the DyP-type peroxidase family.</text>
</comment>
<dbReference type="GO" id="GO:0046872">
    <property type="term" value="F:metal ion binding"/>
    <property type="evidence" value="ECO:0007669"/>
    <property type="project" value="UniProtKB-KW"/>
</dbReference>
<evidence type="ECO:0000313" key="9">
    <source>
        <dbReference type="EMBL" id="RJS47875.1"/>
    </source>
</evidence>
<keyword evidence="10" id="KW-1185">Reference proteome</keyword>
<evidence type="ECO:0000256" key="3">
    <source>
        <dbReference type="ARBA" id="ARBA00022723"/>
    </source>
</evidence>
<dbReference type="OrthoDB" id="3251355at2"/>
<evidence type="ECO:0000256" key="2">
    <source>
        <dbReference type="ARBA" id="ARBA00022559"/>
    </source>
</evidence>
<keyword evidence="2 9" id="KW-0575">Peroxidase</keyword>
<evidence type="ECO:0000256" key="5">
    <source>
        <dbReference type="ARBA" id="ARBA00023004"/>
    </source>
</evidence>
<keyword evidence="5" id="KW-0408">Iron</keyword>
<evidence type="ECO:0000256" key="4">
    <source>
        <dbReference type="ARBA" id="ARBA00023002"/>
    </source>
</evidence>
<dbReference type="InterPro" id="IPR011008">
    <property type="entry name" value="Dimeric_a/b-barrel"/>
</dbReference>
<evidence type="ECO:0000259" key="8">
    <source>
        <dbReference type="Pfam" id="PF20628"/>
    </source>
</evidence>
<gene>
    <name evidence="9" type="ORF">D4739_09370</name>
</gene>
<dbReference type="Pfam" id="PF04261">
    <property type="entry name" value="Dyp_perox_N"/>
    <property type="match status" value="1"/>
</dbReference>
<feature type="domain" description="Dyp-type peroxidase N-terminal" evidence="7">
    <location>
        <begin position="2"/>
        <end position="138"/>
    </location>
</feature>
<organism evidence="9 10">
    <name type="scientific">Nocardioides cavernaquae</name>
    <dbReference type="NCBI Taxonomy" id="2321396"/>
    <lineage>
        <taxon>Bacteria</taxon>
        <taxon>Bacillati</taxon>
        <taxon>Actinomycetota</taxon>
        <taxon>Actinomycetes</taxon>
        <taxon>Propionibacteriales</taxon>
        <taxon>Nocardioidaceae</taxon>
        <taxon>Nocardioides</taxon>
    </lineage>
</organism>
<dbReference type="PANTHER" id="PTHR30521:SF0">
    <property type="entry name" value="DYP-TYPE PEROXIDASE FAMILY PROTEIN"/>
    <property type="match status" value="1"/>
</dbReference>
<comment type="cofactor">
    <cofactor evidence="1">
        <name>heme b</name>
        <dbReference type="ChEBI" id="CHEBI:60344"/>
    </cofactor>
</comment>
<dbReference type="EMBL" id="QYRP01000002">
    <property type="protein sequence ID" value="RJS47875.1"/>
    <property type="molecule type" value="Genomic_DNA"/>
</dbReference>
<dbReference type="PANTHER" id="PTHR30521">
    <property type="entry name" value="DEFERROCHELATASE/PEROXIDASE"/>
    <property type="match status" value="1"/>
</dbReference>
<protein>
    <submittedName>
        <fullName evidence="9">Dyp-type peroxidase</fullName>
    </submittedName>
</protein>
<evidence type="ECO:0000256" key="6">
    <source>
        <dbReference type="ARBA" id="ARBA00025737"/>
    </source>
</evidence>
<evidence type="ECO:0000256" key="1">
    <source>
        <dbReference type="ARBA" id="ARBA00001970"/>
    </source>
</evidence>
<dbReference type="SUPFAM" id="SSF54909">
    <property type="entry name" value="Dimeric alpha+beta barrel"/>
    <property type="match status" value="1"/>
</dbReference>
<dbReference type="GO" id="GO:0020037">
    <property type="term" value="F:heme binding"/>
    <property type="evidence" value="ECO:0007669"/>
    <property type="project" value="InterPro"/>
</dbReference>
<dbReference type="Proteomes" id="UP000276542">
    <property type="component" value="Unassembled WGS sequence"/>
</dbReference>
<dbReference type="NCBIfam" id="TIGR01413">
    <property type="entry name" value="Dyp_perox_fam"/>
    <property type="match status" value="1"/>
</dbReference>
<keyword evidence="3" id="KW-0479">Metal-binding</keyword>
<dbReference type="GO" id="GO:0004601">
    <property type="term" value="F:peroxidase activity"/>
    <property type="evidence" value="ECO:0007669"/>
    <property type="project" value="UniProtKB-KW"/>
</dbReference>
<comment type="caution">
    <text evidence="9">The sequence shown here is derived from an EMBL/GenBank/DDBJ whole genome shotgun (WGS) entry which is preliminary data.</text>
</comment>
<keyword evidence="4" id="KW-0560">Oxidoreductase</keyword>
<reference evidence="10" key="1">
    <citation type="submission" date="2018-09" db="EMBL/GenBank/DDBJ databases">
        <authorList>
            <person name="Zhu H."/>
        </authorList>
    </citation>
    <scope>NUCLEOTIDE SEQUENCE [LARGE SCALE GENOMIC DNA]</scope>
    <source>
        <strain evidence="10">K1W22B-1</strain>
    </source>
</reference>
<evidence type="ECO:0000259" key="7">
    <source>
        <dbReference type="Pfam" id="PF04261"/>
    </source>
</evidence>
<dbReference type="InterPro" id="IPR048328">
    <property type="entry name" value="Dyp_perox_C"/>
</dbReference>
<proteinExistence type="inferred from homology"/>